<feature type="compositionally biased region" description="Basic and acidic residues" evidence="2">
    <location>
        <begin position="353"/>
        <end position="370"/>
    </location>
</feature>
<evidence type="ECO:0000256" key="1">
    <source>
        <dbReference type="SAM" id="Coils"/>
    </source>
</evidence>
<dbReference type="Proteomes" id="UP000767238">
    <property type="component" value="Unassembled WGS sequence"/>
</dbReference>
<feature type="coiled-coil region" evidence="1">
    <location>
        <begin position="199"/>
        <end position="226"/>
    </location>
</feature>
<feature type="non-terminal residue" evidence="3">
    <location>
        <position position="989"/>
    </location>
</feature>
<feature type="compositionally biased region" description="Polar residues" evidence="2">
    <location>
        <begin position="371"/>
        <end position="383"/>
    </location>
</feature>
<dbReference type="EMBL" id="JAHFYH010000002">
    <property type="protein sequence ID" value="KAH0235985.1"/>
    <property type="molecule type" value="Genomic_DNA"/>
</dbReference>
<gene>
    <name evidence="3" type="ORF">KCV03_g495</name>
</gene>
<accession>A0A9P8GNX6</accession>
<feature type="compositionally biased region" description="Low complexity" evidence="2">
    <location>
        <begin position="733"/>
        <end position="744"/>
    </location>
</feature>
<name>A0A9P8GNX6_AURME</name>
<dbReference type="AlphaFoldDB" id="A0A9P8GNX6"/>
<feature type="region of interest" description="Disordered" evidence="2">
    <location>
        <begin position="353"/>
        <end position="387"/>
    </location>
</feature>
<protein>
    <submittedName>
        <fullName evidence="3">Uncharacterized protein</fullName>
    </submittedName>
</protein>
<evidence type="ECO:0000256" key="2">
    <source>
        <dbReference type="SAM" id="MobiDB-lite"/>
    </source>
</evidence>
<feature type="region of interest" description="Disordered" evidence="2">
    <location>
        <begin position="733"/>
        <end position="761"/>
    </location>
</feature>
<feature type="compositionally biased region" description="Polar residues" evidence="2">
    <location>
        <begin position="113"/>
        <end position="123"/>
    </location>
</feature>
<sequence length="989" mass="111526">MPFLRQAYGLGLKPKPWLLPNYAAPYPSTIRFASHSNKNKKNRVGRDSQPKARSEHDDMGPSRRQKPFWESITPDFLTQAMETSSKKARHFAQVSAFKLHASHKSGSKPHIEASSTSWNSNTNEVSHKVYDPISGRMVPANNGQSTTTSSSTVGEKNNQSSEKAYHKPTVVSQLPDDIATFTSTPASHVSLTEDFDKTYQSEHDELLAARRHLETLREQIQMLERQAHPEMTKPYDAVDAERPAVFEDGWDNRPQGLQTAFKLEKQACEHGEMKPLEQEMDALNKRPTQPTIDDYSIAPSGMQTLFADEQKDNEINHRPSLEQELAAMNTSAPPAEDAHLASPQGLETLFEQERREADKGERESLEDEVRTTSTSNDLPQYSESFAGEPDSLETMYHREQQDAPQRLEHELENMSSYAATKDPDDAYSTEPIGMQTLYEREAEGKQQGRYKNLEDELNDHIQARNSNDDFLPDLEGMQTLWKREQEEVERGRAESLEEEIKAQQQPSTIANENDILPSGMESHFSNENQRSEDGMSKTLEEEMSHRVQAQVNVDDHPHPSSGLETAFDKEEKDTILGKRQSLEEEINTRGPAFEDGYSTIPMGHQMMSYLEKQKGERSLEDDLKQASPSYHEDGYSRAPIGGIESSFEREVNDESASLEADLKNMPGEGDLSPTVGKFNNSDMWYKQPARSTFSEDHQKTDVKELDQQTVVFERTLDEESSDYIDPIVTLPKTATAAENDTTTTKSENDSEDTSLAPEPSANITWANPALYKVIAYDSSKDSITITTTPSNFSDSENPISIPRAVSQLSQTARFLPHLASSQNEGFQVIHAEKDFLILRKVHTDSHSQSPRYDGDINPVDGTAKHIPIEPATARFASPTGFVNYEPIFPTEHVRKHADASDLSSDIPTHEHPEFKQHTYYPNSNDFARVRERQYTPPYENHRKEKPRRWRRRITWLLSVAAGTAVSTAYVVGVSGELARPEKHVGQSAK</sequence>
<feature type="compositionally biased region" description="Basic and acidic residues" evidence="2">
    <location>
        <begin position="44"/>
        <end position="61"/>
    </location>
</feature>
<comment type="caution">
    <text evidence="3">The sequence shown here is derived from an EMBL/GenBank/DDBJ whole genome shotgun (WGS) entry which is preliminary data.</text>
</comment>
<organism evidence="3 4">
    <name type="scientific">Aureobasidium melanogenum</name>
    <name type="common">Aureobasidium pullulans var. melanogenum</name>
    <dbReference type="NCBI Taxonomy" id="46634"/>
    <lineage>
        <taxon>Eukaryota</taxon>
        <taxon>Fungi</taxon>
        <taxon>Dikarya</taxon>
        <taxon>Ascomycota</taxon>
        <taxon>Pezizomycotina</taxon>
        <taxon>Dothideomycetes</taxon>
        <taxon>Dothideomycetidae</taxon>
        <taxon>Dothideales</taxon>
        <taxon>Saccotheciaceae</taxon>
        <taxon>Aureobasidium</taxon>
    </lineage>
</organism>
<reference evidence="3" key="2">
    <citation type="submission" date="2021-08" db="EMBL/GenBank/DDBJ databases">
        <authorList>
            <person name="Gostincar C."/>
            <person name="Sun X."/>
            <person name="Song Z."/>
            <person name="Gunde-Cimerman N."/>
        </authorList>
    </citation>
    <scope>NUCLEOTIDE SEQUENCE</scope>
    <source>
        <strain evidence="3">EXF-8016</strain>
    </source>
</reference>
<evidence type="ECO:0000313" key="4">
    <source>
        <dbReference type="Proteomes" id="UP000767238"/>
    </source>
</evidence>
<proteinExistence type="predicted"/>
<evidence type="ECO:0000313" key="3">
    <source>
        <dbReference type="EMBL" id="KAH0235985.1"/>
    </source>
</evidence>
<feature type="region of interest" description="Disordered" evidence="2">
    <location>
        <begin position="33"/>
        <end position="69"/>
    </location>
</feature>
<feature type="compositionally biased region" description="Polar residues" evidence="2">
    <location>
        <begin position="153"/>
        <end position="162"/>
    </location>
</feature>
<reference evidence="3" key="1">
    <citation type="journal article" date="2021" name="J Fungi (Basel)">
        <title>Virulence traits and population genomics of the black yeast Aureobasidium melanogenum.</title>
        <authorList>
            <person name="Cernosa A."/>
            <person name="Sun X."/>
            <person name="Gostincar C."/>
            <person name="Fang C."/>
            <person name="Gunde-Cimerman N."/>
            <person name="Song Z."/>
        </authorList>
    </citation>
    <scope>NUCLEOTIDE SEQUENCE</scope>
    <source>
        <strain evidence="3">EXF-8016</strain>
    </source>
</reference>
<feature type="region of interest" description="Disordered" evidence="2">
    <location>
        <begin position="103"/>
        <end position="123"/>
    </location>
</feature>
<keyword evidence="1" id="KW-0175">Coiled coil</keyword>
<feature type="region of interest" description="Disordered" evidence="2">
    <location>
        <begin position="139"/>
        <end position="164"/>
    </location>
</feature>